<gene>
    <name evidence="7" type="ORF">M9Y10_029394</name>
</gene>
<dbReference type="Pfam" id="PF12999">
    <property type="entry name" value="PRKCSH-like"/>
    <property type="match status" value="1"/>
</dbReference>
<comment type="caution">
    <text evidence="7">The sequence shown here is derived from an EMBL/GenBank/DDBJ whole genome shotgun (WGS) entry which is preliminary data.</text>
</comment>
<dbReference type="InterPro" id="IPR009011">
    <property type="entry name" value="Man6P_isomerase_rcpt-bd_dom_sf"/>
</dbReference>
<dbReference type="Gene3D" id="4.10.400.10">
    <property type="entry name" value="Low-density Lipoprotein Receptor"/>
    <property type="match status" value="2"/>
</dbReference>
<sequence>MFLILLFNLVFGDPFGIDPALSADYNAAINQANNSFTCLDQSMTIPLSSLNDGKCDCPDGSDEPGTNACLNGHFYCRNEGGKPKLIPSHKVNDGVCDCCDGSDEADNANHQCSNVCSRLVEMSHNSRELIYSKIRAGIKVKEESIKETQSDFQQAQKEMRDLHQDMAKMEHELDILNRKKREKYKLWKIEKRQMKGISEEEHAELKRRKREYIYKPPKPKPVYTEPDPNGLNVPFDEDLDSIDWNVDEGVEELIFHSTPRPSPIRRRDCYSNSNDNDQVDKERINKRTRKWKEMRKAEKERKLSVKDTHSFVERARDKIKELASKALGTDKPESLNQLNEVEKEIQDLNSAMSDVRVALYKLEKKFKHDLGEDNVWWPITGQSFEISKDGNDYQFTIFEHMLQRQTGSIWFGNGYGTFNGFNATNRTMLYEEGQLCWEGPPRRTEVLLYCGSVNKFIDMEEIDRCVYRAHFETPLCCNEGYIDWIKNMSDLDLSDYITQWMEVE</sequence>
<dbReference type="InterPro" id="IPR036607">
    <property type="entry name" value="PRKCSH"/>
</dbReference>
<dbReference type="InterPro" id="IPR028146">
    <property type="entry name" value="PRKCSH_N"/>
</dbReference>
<dbReference type="InterPro" id="IPR039794">
    <property type="entry name" value="Gtb1-like"/>
</dbReference>
<reference evidence="7 8" key="1">
    <citation type="submission" date="2024-04" db="EMBL/GenBank/DDBJ databases">
        <title>Tritrichomonas musculus Genome.</title>
        <authorList>
            <person name="Alves-Ferreira E."/>
            <person name="Grigg M."/>
            <person name="Lorenzi H."/>
            <person name="Galac M."/>
        </authorList>
    </citation>
    <scope>NUCLEOTIDE SEQUENCE [LARGE SCALE GENOMIC DNA]</scope>
    <source>
        <strain evidence="7 8">EAF2021</strain>
    </source>
</reference>
<dbReference type="Gene3D" id="2.70.130.10">
    <property type="entry name" value="Mannose-6-phosphate receptor binding domain"/>
    <property type="match status" value="1"/>
</dbReference>
<dbReference type="SUPFAM" id="SSF57424">
    <property type="entry name" value="LDL receptor-like module"/>
    <property type="match status" value="2"/>
</dbReference>
<keyword evidence="2" id="KW-0256">Endoplasmic reticulum</keyword>
<name>A0ABR2KMW3_9EUKA</name>
<feature type="domain" description="Glucosidase 2 subunit beta-like" evidence="6">
    <location>
        <begin position="342"/>
        <end position="481"/>
    </location>
</feature>
<dbReference type="InterPro" id="IPR002172">
    <property type="entry name" value="LDrepeatLR_classA_rpt"/>
</dbReference>
<evidence type="ECO:0000259" key="5">
    <source>
        <dbReference type="Pfam" id="PF12999"/>
    </source>
</evidence>
<proteinExistence type="predicted"/>
<dbReference type="PROSITE" id="PS50068">
    <property type="entry name" value="LDLRA_2"/>
    <property type="match status" value="1"/>
</dbReference>
<dbReference type="Pfam" id="PF13015">
    <property type="entry name" value="PRKCSH_1"/>
    <property type="match status" value="1"/>
</dbReference>
<keyword evidence="8" id="KW-1185">Reference proteome</keyword>
<evidence type="ECO:0000313" key="7">
    <source>
        <dbReference type="EMBL" id="KAK8892171.1"/>
    </source>
</evidence>
<keyword evidence="3" id="KW-1015">Disulfide bond</keyword>
<evidence type="ECO:0000259" key="6">
    <source>
        <dbReference type="Pfam" id="PF13015"/>
    </source>
</evidence>
<keyword evidence="4" id="KW-0175">Coiled coil</keyword>
<dbReference type="PANTHER" id="PTHR12630">
    <property type="entry name" value="N-LINKED OLIGOSACCHARIDE PROCESSING"/>
    <property type="match status" value="1"/>
</dbReference>
<evidence type="ECO:0000256" key="2">
    <source>
        <dbReference type="ARBA" id="ARBA00022824"/>
    </source>
</evidence>
<evidence type="ECO:0000256" key="3">
    <source>
        <dbReference type="ARBA" id="ARBA00023157"/>
    </source>
</evidence>
<dbReference type="Proteomes" id="UP001470230">
    <property type="component" value="Unassembled WGS sequence"/>
</dbReference>
<feature type="coiled-coil region" evidence="4">
    <location>
        <begin position="331"/>
        <end position="358"/>
    </location>
</feature>
<accession>A0ABR2KMW3</accession>
<organism evidence="7 8">
    <name type="scientific">Tritrichomonas musculus</name>
    <dbReference type="NCBI Taxonomy" id="1915356"/>
    <lineage>
        <taxon>Eukaryota</taxon>
        <taxon>Metamonada</taxon>
        <taxon>Parabasalia</taxon>
        <taxon>Tritrichomonadida</taxon>
        <taxon>Tritrichomonadidae</taxon>
        <taxon>Tritrichomonas</taxon>
    </lineage>
</organism>
<evidence type="ECO:0000256" key="4">
    <source>
        <dbReference type="SAM" id="Coils"/>
    </source>
</evidence>
<dbReference type="InterPro" id="IPR036055">
    <property type="entry name" value="LDL_receptor-like_sf"/>
</dbReference>
<protein>
    <recommendedName>
        <fullName evidence="1">Glucosidase 2 subunit beta</fullName>
    </recommendedName>
</protein>
<feature type="coiled-coil region" evidence="4">
    <location>
        <begin position="138"/>
        <end position="186"/>
    </location>
</feature>
<dbReference type="EMBL" id="JAPFFF010000004">
    <property type="protein sequence ID" value="KAK8892171.1"/>
    <property type="molecule type" value="Genomic_DNA"/>
</dbReference>
<evidence type="ECO:0000256" key="1">
    <source>
        <dbReference type="ARBA" id="ARBA00022387"/>
    </source>
</evidence>
<dbReference type="SUPFAM" id="SSF50911">
    <property type="entry name" value="Mannose 6-phosphate receptor domain"/>
    <property type="match status" value="1"/>
</dbReference>
<dbReference type="PANTHER" id="PTHR12630:SF1">
    <property type="entry name" value="GLUCOSIDASE 2 SUBUNIT BETA"/>
    <property type="match status" value="1"/>
</dbReference>
<evidence type="ECO:0000313" key="8">
    <source>
        <dbReference type="Proteomes" id="UP001470230"/>
    </source>
</evidence>
<feature type="domain" description="Glucosidase II beta subunit N-terminal" evidence="5">
    <location>
        <begin position="16"/>
        <end position="171"/>
    </location>
</feature>
<dbReference type="CDD" id="cd00112">
    <property type="entry name" value="LDLa"/>
    <property type="match status" value="2"/>
</dbReference>